<dbReference type="InterPro" id="IPR005467">
    <property type="entry name" value="His_kinase_dom"/>
</dbReference>
<dbReference type="SMART" id="SM00387">
    <property type="entry name" value="HATPase_c"/>
    <property type="match status" value="1"/>
</dbReference>
<dbReference type="EMBL" id="JBBKAM010000002">
    <property type="protein sequence ID" value="MEJ8640744.1"/>
    <property type="molecule type" value="Genomic_DNA"/>
</dbReference>
<dbReference type="InterPro" id="IPR036890">
    <property type="entry name" value="HATPase_C_sf"/>
</dbReference>
<sequence>MNIPPKSAKNAESEAGVTRANSQDSASSSSSSSSVSHANGAGPKSKGALAAWGGAGLYALVVGLLIGGVPYAGGPLLGAVLLLAVTPLVGLLRRRPLAALTLTLLGGGVVAAAARDHSPGRFLVFLASDLVLGYIVATRPRRDALIAAAMVFAVECPAIGMVSVGPYDMMSTSLIAFLSLGAVYMTGMRFRERREHTVELRSKEVSEAVTAERLRIARELHDMVAHSVGVIAIQAGVGSRVIETQPAEARAALQAIEATSRETLSGLRRTLVALRQAQPDGPHGQAPLGPAPGLADLDGLVATTADAGVLVDVRWEGRERQLPPEIDLSAYRIVQEALTNVVRHAETGHCRVTIGYGEQELTVEVVDDGRGTPDGGRNTGFGLTGMRERVSLLHGRFSAGPRSGGGFRVEAALPLPMPATAAAADAGEVR</sequence>
<dbReference type="InterPro" id="IPR011712">
    <property type="entry name" value="Sig_transdc_His_kin_sub3_dim/P"/>
</dbReference>
<feature type="domain" description="Histidine kinase" evidence="11">
    <location>
        <begin position="332"/>
        <end position="417"/>
    </location>
</feature>
<evidence type="ECO:0000256" key="1">
    <source>
        <dbReference type="ARBA" id="ARBA00000085"/>
    </source>
</evidence>
<dbReference type="EC" id="2.7.13.3" evidence="2"/>
<dbReference type="SUPFAM" id="SSF55874">
    <property type="entry name" value="ATPase domain of HSP90 chaperone/DNA topoisomerase II/histidine kinase"/>
    <property type="match status" value="1"/>
</dbReference>
<dbReference type="Pfam" id="PF02518">
    <property type="entry name" value="HATPase_c"/>
    <property type="match status" value="1"/>
</dbReference>
<keyword evidence="10" id="KW-1133">Transmembrane helix</keyword>
<gene>
    <name evidence="12" type="ORF">WKI68_03335</name>
</gene>
<dbReference type="InterPro" id="IPR050482">
    <property type="entry name" value="Sensor_HK_TwoCompSys"/>
</dbReference>
<keyword evidence="5" id="KW-0547">Nucleotide-binding</keyword>
<keyword evidence="4" id="KW-0808">Transferase</keyword>
<dbReference type="PANTHER" id="PTHR24421">
    <property type="entry name" value="NITRATE/NITRITE SENSOR PROTEIN NARX-RELATED"/>
    <property type="match status" value="1"/>
</dbReference>
<dbReference type="PROSITE" id="PS50109">
    <property type="entry name" value="HIS_KIN"/>
    <property type="match status" value="1"/>
</dbReference>
<name>A0ABU8TYP0_9ACTN</name>
<comment type="caution">
    <text evidence="12">The sequence shown here is derived from an EMBL/GenBank/DDBJ whole genome shotgun (WGS) entry which is preliminary data.</text>
</comment>
<feature type="transmembrane region" description="Helical" evidence="10">
    <location>
        <begin position="75"/>
        <end position="92"/>
    </location>
</feature>
<dbReference type="Gene3D" id="1.20.5.1930">
    <property type="match status" value="1"/>
</dbReference>
<dbReference type="PANTHER" id="PTHR24421:SF10">
    <property type="entry name" value="NITRATE_NITRITE SENSOR PROTEIN NARQ"/>
    <property type="match status" value="1"/>
</dbReference>
<evidence type="ECO:0000256" key="7">
    <source>
        <dbReference type="ARBA" id="ARBA00022840"/>
    </source>
</evidence>
<keyword evidence="6 12" id="KW-0418">Kinase</keyword>
<dbReference type="CDD" id="cd16917">
    <property type="entry name" value="HATPase_UhpB-NarQ-NarX-like"/>
    <property type="match status" value="1"/>
</dbReference>
<protein>
    <recommendedName>
        <fullName evidence="2">histidine kinase</fullName>
        <ecNumber evidence="2">2.7.13.3</ecNumber>
    </recommendedName>
</protein>
<dbReference type="Pfam" id="PF07730">
    <property type="entry name" value="HisKA_3"/>
    <property type="match status" value="1"/>
</dbReference>
<keyword evidence="8" id="KW-0902">Two-component regulatory system</keyword>
<evidence type="ECO:0000313" key="12">
    <source>
        <dbReference type="EMBL" id="MEJ8640744.1"/>
    </source>
</evidence>
<keyword evidence="10" id="KW-0812">Transmembrane</keyword>
<evidence type="ECO:0000259" key="11">
    <source>
        <dbReference type="PROSITE" id="PS50109"/>
    </source>
</evidence>
<evidence type="ECO:0000313" key="13">
    <source>
        <dbReference type="Proteomes" id="UP001382904"/>
    </source>
</evidence>
<proteinExistence type="predicted"/>
<keyword evidence="7" id="KW-0067">ATP-binding</keyword>
<dbReference type="GO" id="GO:0016301">
    <property type="term" value="F:kinase activity"/>
    <property type="evidence" value="ECO:0007669"/>
    <property type="project" value="UniProtKB-KW"/>
</dbReference>
<evidence type="ECO:0000256" key="2">
    <source>
        <dbReference type="ARBA" id="ARBA00012438"/>
    </source>
</evidence>
<reference evidence="12 13" key="1">
    <citation type="submission" date="2024-03" db="EMBL/GenBank/DDBJ databases">
        <title>Novel Streptomyces species of biotechnological and ecological value are a feature of Machair soil.</title>
        <authorList>
            <person name="Prole J.R."/>
            <person name="Goodfellow M."/>
            <person name="Allenby N."/>
            <person name="Ward A.C."/>
        </authorList>
    </citation>
    <scope>NUCLEOTIDE SEQUENCE [LARGE SCALE GENOMIC DNA]</scope>
    <source>
        <strain evidence="12 13">MS1.HAVA.3</strain>
    </source>
</reference>
<organism evidence="12 13">
    <name type="scientific">Streptomyces caledonius</name>
    <dbReference type="NCBI Taxonomy" id="3134107"/>
    <lineage>
        <taxon>Bacteria</taxon>
        <taxon>Bacillati</taxon>
        <taxon>Actinomycetota</taxon>
        <taxon>Actinomycetes</taxon>
        <taxon>Kitasatosporales</taxon>
        <taxon>Streptomycetaceae</taxon>
        <taxon>Streptomyces</taxon>
    </lineage>
</organism>
<keyword evidence="13" id="KW-1185">Reference proteome</keyword>
<feature type="transmembrane region" description="Helical" evidence="10">
    <location>
        <begin position="120"/>
        <end position="137"/>
    </location>
</feature>
<evidence type="ECO:0000256" key="5">
    <source>
        <dbReference type="ARBA" id="ARBA00022741"/>
    </source>
</evidence>
<dbReference type="Gene3D" id="3.30.565.10">
    <property type="entry name" value="Histidine kinase-like ATPase, C-terminal domain"/>
    <property type="match status" value="1"/>
</dbReference>
<evidence type="ECO:0000256" key="4">
    <source>
        <dbReference type="ARBA" id="ARBA00022679"/>
    </source>
</evidence>
<keyword evidence="10" id="KW-0472">Membrane</keyword>
<feature type="transmembrane region" description="Helical" evidence="10">
    <location>
        <begin position="49"/>
        <end position="69"/>
    </location>
</feature>
<keyword evidence="3" id="KW-0597">Phosphoprotein</keyword>
<evidence type="ECO:0000256" key="8">
    <source>
        <dbReference type="ARBA" id="ARBA00023012"/>
    </source>
</evidence>
<comment type="catalytic activity">
    <reaction evidence="1">
        <text>ATP + protein L-histidine = ADP + protein N-phospho-L-histidine.</text>
        <dbReference type="EC" id="2.7.13.3"/>
    </reaction>
</comment>
<feature type="compositionally biased region" description="Low complexity" evidence="9">
    <location>
        <begin position="22"/>
        <end position="36"/>
    </location>
</feature>
<dbReference type="Proteomes" id="UP001382904">
    <property type="component" value="Unassembled WGS sequence"/>
</dbReference>
<accession>A0ABU8TYP0</accession>
<evidence type="ECO:0000256" key="10">
    <source>
        <dbReference type="SAM" id="Phobius"/>
    </source>
</evidence>
<feature type="transmembrane region" description="Helical" evidence="10">
    <location>
        <begin position="144"/>
        <end position="163"/>
    </location>
</feature>
<evidence type="ECO:0000256" key="3">
    <source>
        <dbReference type="ARBA" id="ARBA00022553"/>
    </source>
</evidence>
<evidence type="ECO:0000256" key="9">
    <source>
        <dbReference type="SAM" id="MobiDB-lite"/>
    </source>
</evidence>
<dbReference type="InterPro" id="IPR003594">
    <property type="entry name" value="HATPase_dom"/>
</dbReference>
<feature type="transmembrane region" description="Helical" evidence="10">
    <location>
        <begin position="97"/>
        <end position="114"/>
    </location>
</feature>
<feature type="region of interest" description="Disordered" evidence="9">
    <location>
        <begin position="1"/>
        <end position="39"/>
    </location>
</feature>
<evidence type="ECO:0000256" key="6">
    <source>
        <dbReference type="ARBA" id="ARBA00022777"/>
    </source>
</evidence>